<proteinExistence type="predicted"/>
<comment type="caution">
    <text evidence="1">The sequence shown here is derived from an EMBL/GenBank/DDBJ whole genome shotgun (WGS) entry which is preliminary data.</text>
</comment>
<accession>A0ACC2PC87</accession>
<gene>
    <name evidence="1" type="ORF">QAD02_015839</name>
</gene>
<organism evidence="1 2">
    <name type="scientific">Eretmocerus hayati</name>
    <dbReference type="NCBI Taxonomy" id="131215"/>
    <lineage>
        <taxon>Eukaryota</taxon>
        <taxon>Metazoa</taxon>
        <taxon>Ecdysozoa</taxon>
        <taxon>Arthropoda</taxon>
        <taxon>Hexapoda</taxon>
        <taxon>Insecta</taxon>
        <taxon>Pterygota</taxon>
        <taxon>Neoptera</taxon>
        <taxon>Endopterygota</taxon>
        <taxon>Hymenoptera</taxon>
        <taxon>Apocrita</taxon>
        <taxon>Proctotrupomorpha</taxon>
        <taxon>Chalcidoidea</taxon>
        <taxon>Aphelinidae</taxon>
        <taxon>Aphelininae</taxon>
        <taxon>Eretmocerus</taxon>
    </lineage>
</organism>
<reference evidence="1" key="1">
    <citation type="submission" date="2023-04" db="EMBL/GenBank/DDBJ databases">
        <title>A chromosome-level genome assembly of the parasitoid wasp Eretmocerus hayati.</title>
        <authorList>
            <person name="Zhong Y."/>
            <person name="Liu S."/>
            <person name="Liu Y."/>
        </authorList>
    </citation>
    <scope>NUCLEOTIDE SEQUENCE</scope>
    <source>
        <strain evidence="1">ZJU_SS_LIU_2023</strain>
    </source>
</reference>
<keyword evidence="2" id="KW-1185">Reference proteome</keyword>
<protein>
    <submittedName>
        <fullName evidence="1">Uncharacterized protein</fullName>
    </submittedName>
</protein>
<name>A0ACC2PC87_9HYME</name>
<evidence type="ECO:0000313" key="2">
    <source>
        <dbReference type="Proteomes" id="UP001239111"/>
    </source>
</evidence>
<dbReference type="EMBL" id="CM056742">
    <property type="protein sequence ID" value="KAJ8680052.1"/>
    <property type="molecule type" value="Genomic_DNA"/>
</dbReference>
<evidence type="ECO:0000313" key="1">
    <source>
        <dbReference type="EMBL" id="KAJ8680052.1"/>
    </source>
</evidence>
<sequence>MHDAWRYFNWPAGLWEYADDLINLPYPNDLHGAVAQYLRTEESACTPVKKSPGAIVNIRRRGRRPHGADVHRLLQETNGSSIVYSVHENIDSLAKNENPVAAVSREDGYTHLVRSRGVQLSRIADDYTSPIKGPDGPKASTVFTQLEPKMVRISECNPSSSRPRRWLAGAPGGWWPSNFESDSSDEESDTQTVLKLPFKKRRIVLDTDSADESADDTVNHEPQPYLPRQGRPGPRRVLPMLSHGSSNEGIHRIPGYEDLERSFGSLSTTAIASSDEETEEDERPTSSTSSSAYGSASDEGATAIAAAPEVRGPSHVSPTASFKEGVTPTTRQRRSRRERAARDARWRDSVTPRPTADNDIDSAAPCVQNDDCSEVESSIAVPLTNCANEREEVVIDSDSFADETVVEIIVLSSDSEVDDDMKPPKFEVSIYRSLCASFENTRHPFDGAALVKYVNAEVKRKRESIRVAEYREKKAAQQRQKDALPEAAAGPSTQPESSKRKRAASAQPRKKRATMVQQELSQRLPIPVPVDAARASTSQEAAGSPPASNGGADASPTNAHEQQVSGAPTSNATADAPMLQFEAELTHAATSTPFACATTTNGARDAAWSWIITPAAIGGSAHMDLSGFLASLAPMSSPTAVPQPTAVEQHPARLPPLDLVDLDDAINESLKVPPTPQTPEHLRGTEPLDDAATRLQVEMLSPAAGATQPSIRMRIVRLPIDEVSATSQPDDDEE</sequence>
<dbReference type="Proteomes" id="UP001239111">
    <property type="component" value="Chromosome 2"/>
</dbReference>